<dbReference type="Pfam" id="PF08299">
    <property type="entry name" value="Bac_DnaA_C"/>
    <property type="match status" value="1"/>
</dbReference>
<feature type="compositionally biased region" description="Pro residues" evidence="1">
    <location>
        <begin position="25"/>
        <end position="38"/>
    </location>
</feature>
<dbReference type="InterPro" id="IPR013159">
    <property type="entry name" value="DnaA_C"/>
</dbReference>
<dbReference type="GO" id="GO:0006275">
    <property type="term" value="P:regulation of DNA replication"/>
    <property type="evidence" value="ECO:0007669"/>
    <property type="project" value="InterPro"/>
</dbReference>
<sequence length="174" mass="20100">MLSQYEKELSTHYAQVRKRLRGEPPKPIMAIPPRPLPEPEPEPVVEPEPEQIPDFVLYVNNAPLVRTLVYSKRDFVVIENEQPQAPVPRKSFTDVLKDVSRETDVPAKMILGARRQRYIMEARRYFWHRVACECPHLSIADIGRRSGYDHTSVLHGLKRYAELNGLPYARGSVE</sequence>
<protein>
    <submittedName>
        <fullName evidence="4">Chromosomal replication initiator, DnaA C-terminal</fullName>
    </submittedName>
</protein>
<gene>
    <name evidence="4" type="ORF">UFOVP1465_9</name>
    <name evidence="3" type="ORF">UFOVP937_36</name>
</gene>
<dbReference type="Gene3D" id="1.10.1750.10">
    <property type="match status" value="1"/>
</dbReference>
<reference evidence="4" key="1">
    <citation type="submission" date="2020-05" db="EMBL/GenBank/DDBJ databases">
        <authorList>
            <person name="Chiriac C."/>
            <person name="Salcher M."/>
            <person name="Ghai R."/>
            <person name="Kavagutti S V."/>
        </authorList>
    </citation>
    <scope>NUCLEOTIDE SEQUENCE</scope>
</reference>
<name>A0A6J5SI19_9CAUD</name>
<dbReference type="GO" id="GO:0006270">
    <property type="term" value="P:DNA replication initiation"/>
    <property type="evidence" value="ECO:0007669"/>
    <property type="project" value="InterPro"/>
</dbReference>
<evidence type="ECO:0000256" key="1">
    <source>
        <dbReference type="SAM" id="MobiDB-lite"/>
    </source>
</evidence>
<evidence type="ECO:0000259" key="2">
    <source>
        <dbReference type="Pfam" id="PF08299"/>
    </source>
</evidence>
<accession>A0A6J5SI19</accession>
<dbReference type="EMBL" id="LR797408">
    <property type="protein sequence ID" value="CAB4213934.1"/>
    <property type="molecule type" value="Genomic_DNA"/>
</dbReference>
<dbReference type="SUPFAM" id="SSF48295">
    <property type="entry name" value="TrpR-like"/>
    <property type="match status" value="1"/>
</dbReference>
<dbReference type="GO" id="GO:0005524">
    <property type="term" value="F:ATP binding"/>
    <property type="evidence" value="ECO:0007669"/>
    <property type="project" value="InterPro"/>
</dbReference>
<evidence type="ECO:0000313" key="4">
    <source>
        <dbReference type="EMBL" id="CAB4213934.1"/>
    </source>
</evidence>
<proteinExistence type="predicted"/>
<dbReference type="EMBL" id="LR796884">
    <property type="protein sequence ID" value="CAB4172635.1"/>
    <property type="molecule type" value="Genomic_DNA"/>
</dbReference>
<dbReference type="GO" id="GO:0043565">
    <property type="term" value="F:sequence-specific DNA binding"/>
    <property type="evidence" value="ECO:0007669"/>
    <property type="project" value="InterPro"/>
</dbReference>
<organism evidence="4">
    <name type="scientific">uncultured Caudovirales phage</name>
    <dbReference type="NCBI Taxonomy" id="2100421"/>
    <lineage>
        <taxon>Viruses</taxon>
        <taxon>Duplodnaviria</taxon>
        <taxon>Heunggongvirae</taxon>
        <taxon>Uroviricota</taxon>
        <taxon>Caudoviricetes</taxon>
        <taxon>Peduoviridae</taxon>
        <taxon>Maltschvirus</taxon>
        <taxon>Maltschvirus maltsch</taxon>
    </lineage>
</organism>
<evidence type="ECO:0000313" key="3">
    <source>
        <dbReference type="EMBL" id="CAB4172635.1"/>
    </source>
</evidence>
<dbReference type="InterPro" id="IPR010921">
    <property type="entry name" value="Trp_repressor/repl_initiator"/>
</dbReference>
<feature type="domain" description="Chromosomal replication initiator DnaA C-terminal" evidence="2">
    <location>
        <begin position="94"/>
        <end position="158"/>
    </location>
</feature>
<feature type="compositionally biased region" description="Basic and acidic residues" evidence="1">
    <location>
        <begin position="1"/>
        <end position="10"/>
    </location>
</feature>
<feature type="region of interest" description="Disordered" evidence="1">
    <location>
        <begin position="1"/>
        <end position="47"/>
    </location>
</feature>